<dbReference type="RefSeq" id="WP_117748261.1">
    <property type="nucleotide sequence ID" value="NZ_DAWDIR010000034.1"/>
</dbReference>
<comment type="caution">
    <text evidence="3">The sequence shown here is derived from an EMBL/GenBank/DDBJ whole genome shotgun (WGS) entry which is preliminary data.</text>
</comment>
<dbReference type="AlphaFoldDB" id="A0A3E4W3J0"/>
<protein>
    <submittedName>
        <fullName evidence="3">SprT domain-containing protein</fullName>
    </submittedName>
</protein>
<evidence type="ECO:0000313" key="4">
    <source>
        <dbReference type="Proteomes" id="UP000260780"/>
    </source>
</evidence>
<evidence type="ECO:0000313" key="3">
    <source>
        <dbReference type="EMBL" id="RGM36774.1"/>
    </source>
</evidence>
<organism evidence="3 4">
    <name type="scientific">Phocaeicola plebeius</name>
    <dbReference type="NCBI Taxonomy" id="310297"/>
    <lineage>
        <taxon>Bacteria</taxon>
        <taxon>Pseudomonadati</taxon>
        <taxon>Bacteroidota</taxon>
        <taxon>Bacteroidia</taxon>
        <taxon>Bacteroidales</taxon>
        <taxon>Bacteroidaceae</taxon>
        <taxon>Phocaeicola</taxon>
    </lineage>
</organism>
<feature type="region of interest" description="Disordered" evidence="1">
    <location>
        <begin position="168"/>
        <end position="198"/>
    </location>
</feature>
<sequence>MITTIQFKTLDDLYRFYNQAIFGGELSDCIVNMSRHGGAYGFFAANRWRGENETKKIIHEISINPDFMNRDDIEWHSTLVHEMCHLWQEDFGKPSRGGYHNRQWADKMIQVGLMPTDTGEPGGQLTGQRVTHYIIPDGKFEQVFKTLSSEDLQNLRLRYKPTLAAMSGKPFTVGTSGNDDTDNTETEGGEESRSGKRKKYTCGCGCNVWGKSGLILKCGICGTDFIEQ</sequence>
<evidence type="ECO:0000256" key="1">
    <source>
        <dbReference type="SAM" id="MobiDB-lite"/>
    </source>
</evidence>
<evidence type="ECO:0000259" key="2">
    <source>
        <dbReference type="Pfam" id="PF10263"/>
    </source>
</evidence>
<dbReference type="Proteomes" id="UP000260780">
    <property type="component" value="Unassembled WGS sequence"/>
</dbReference>
<accession>A0A3E4W3J0</accession>
<dbReference type="EMBL" id="QSTF01000040">
    <property type="protein sequence ID" value="RGM36774.1"/>
    <property type="molecule type" value="Genomic_DNA"/>
</dbReference>
<dbReference type="Pfam" id="PF10263">
    <property type="entry name" value="SprT-like"/>
    <property type="match status" value="1"/>
</dbReference>
<name>A0A3E4W3J0_9BACT</name>
<proteinExistence type="predicted"/>
<gene>
    <name evidence="3" type="ORF">DXC17_12875</name>
</gene>
<dbReference type="GO" id="GO:0006950">
    <property type="term" value="P:response to stress"/>
    <property type="evidence" value="ECO:0007669"/>
    <property type="project" value="UniProtKB-ARBA"/>
</dbReference>
<dbReference type="InterPro" id="IPR006640">
    <property type="entry name" value="SprT-like_domain"/>
</dbReference>
<feature type="domain" description="SprT-like" evidence="2">
    <location>
        <begin position="11"/>
        <end position="113"/>
    </location>
</feature>
<feature type="compositionally biased region" description="Acidic residues" evidence="1">
    <location>
        <begin position="179"/>
        <end position="189"/>
    </location>
</feature>
<reference evidence="3 4" key="1">
    <citation type="submission" date="2018-08" db="EMBL/GenBank/DDBJ databases">
        <title>A genome reference for cultivated species of the human gut microbiota.</title>
        <authorList>
            <person name="Zou Y."/>
            <person name="Xue W."/>
            <person name="Luo G."/>
        </authorList>
    </citation>
    <scope>NUCLEOTIDE SEQUENCE [LARGE SCALE GENOMIC DNA]</scope>
    <source>
        <strain evidence="3 4">OM08-14</strain>
    </source>
</reference>